<feature type="transmembrane region" description="Helical" evidence="2">
    <location>
        <begin position="237"/>
        <end position="258"/>
    </location>
</feature>
<keyword evidence="2" id="KW-0472">Membrane</keyword>
<dbReference type="EMBL" id="KI517384">
    <property type="protein sequence ID" value="ESQ54475.1"/>
    <property type="molecule type" value="Genomic_DNA"/>
</dbReference>
<feature type="region of interest" description="Disordered" evidence="1">
    <location>
        <begin position="1"/>
        <end position="24"/>
    </location>
</feature>
<dbReference type="eggNOG" id="ENOG502QQ85">
    <property type="taxonomic scope" value="Eukaryota"/>
</dbReference>
<dbReference type="STRING" id="72664.V4LV24"/>
<keyword evidence="4" id="KW-1185">Reference proteome</keyword>
<organism evidence="3 4">
    <name type="scientific">Eutrema salsugineum</name>
    <name type="common">Saltwater cress</name>
    <name type="synonym">Sisymbrium salsugineum</name>
    <dbReference type="NCBI Taxonomy" id="72664"/>
    <lineage>
        <taxon>Eukaryota</taxon>
        <taxon>Viridiplantae</taxon>
        <taxon>Streptophyta</taxon>
        <taxon>Embryophyta</taxon>
        <taxon>Tracheophyta</taxon>
        <taxon>Spermatophyta</taxon>
        <taxon>Magnoliopsida</taxon>
        <taxon>eudicotyledons</taxon>
        <taxon>Gunneridae</taxon>
        <taxon>Pentapetalae</taxon>
        <taxon>rosids</taxon>
        <taxon>malvids</taxon>
        <taxon>Brassicales</taxon>
        <taxon>Brassicaceae</taxon>
        <taxon>Eutremeae</taxon>
        <taxon>Eutrema</taxon>
    </lineage>
</organism>
<feature type="transmembrane region" description="Helical" evidence="2">
    <location>
        <begin position="142"/>
        <end position="161"/>
    </location>
</feature>
<feature type="compositionally biased region" description="Polar residues" evidence="1">
    <location>
        <begin position="1"/>
        <end position="10"/>
    </location>
</feature>
<feature type="transmembrane region" description="Helical" evidence="2">
    <location>
        <begin position="270"/>
        <end position="288"/>
    </location>
</feature>
<gene>
    <name evidence="3" type="ORF">EUTSA_v10027255mg</name>
</gene>
<proteinExistence type="predicted"/>
<accession>V4LV24</accession>
<dbReference type="OMA" id="VNVEEHN"/>
<dbReference type="AlphaFoldDB" id="V4LV24"/>
<evidence type="ECO:0000256" key="1">
    <source>
        <dbReference type="SAM" id="MobiDB-lite"/>
    </source>
</evidence>
<protein>
    <submittedName>
        <fullName evidence="3">Uncharacterized protein</fullName>
    </submittedName>
</protein>
<dbReference type="PANTHER" id="PTHR38937:SF2">
    <property type="entry name" value="MEMBRANE PROTEIN OF ER BODY-LIKE PROTEIN ISOFORM X1"/>
    <property type="match status" value="1"/>
</dbReference>
<reference evidence="3 4" key="1">
    <citation type="journal article" date="2013" name="Front. Plant Sci.">
        <title>The Reference Genome of the Halophytic Plant Eutrema salsugineum.</title>
        <authorList>
            <person name="Yang R."/>
            <person name="Jarvis D.E."/>
            <person name="Chen H."/>
            <person name="Beilstein M.A."/>
            <person name="Grimwood J."/>
            <person name="Jenkins J."/>
            <person name="Shu S."/>
            <person name="Prochnik S."/>
            <person name="Xin M."/>
            <person name="Ma C."/>
            <person name="Schmutz J."/>
            <person name="Wing R.A."/>
            <person name="Mitchell-Olds T."/>
            <person name="Schumaker K.S."/>
            <person name="Wang X."/>
        </authorList>
    </citation>
    <scope>NUCLEOTIDE SEQUENCE [LARGE SCALE GENOMIC DNA]</scope>
</reference>
<sequence>MQENPGNGTVNVEEHNGHISPSPTPLPVVINPDLQKNPENGTVNVEEHNGHIPPSPLIEKKGSLIRSLSAISLLLLAILALLWPTISSIPFRKPRIPENLWKYNVVSFQEPDILKSIVYGGLIQSMTSLSVVSSAAAAGDSIFNVLALGLANIFTGLFLICHNLHALITCRPYHQSANNHNDSTIVGEKDPYSILLGNVKNRVRHCAVVVVSFLCFGVIPLYLFYVLSIKGTDKGHYNAALVLSGTLVCVIALSLAKAYAFKMEKKLQTVLQYTAMAIGASALAFMATNQFRKNGFHELQCV</sequence>
<dbReference type="KEGG" id="eus:EUTSA_v10027255mg"/>
<keyword evidence="2" id="KW-0812">Transmembrane</keyword>
<dbReference type="OrthoDB" id="1113865at2759"/>
<feature type="transmembrane region" description="Helical" evidence="2">
    <location>
        <begin position="206"/>
        <end position="225"/>
    </location>
</feature>
<name>V4LV24_EUTSA</name>
<feature type="transmembrane region" description="Helical" evidence="2">
    <location>
        <begin position="64"/>
        <end position="86"/>
    </location>
</feature>
<dbReference type="Gramene" id="ESQ54475">
    <property type="protein sequence ID" value="ESQ54475"/>
    <property type="gene ID" value="EUTSA_v10027255mg"/>
</dbReference>
<evidence type="ECO:0000313" key="4">
    <source>
        <dbReference type="Proteomes" id="UP000030689"/>
    </source>
</evidence>
<evidence type="ECO:0000313" key="3">
    <source>
        <dbReference type="EMBL" id="ESQ54475.1"/>
    </source>
</evidence>
<evidence type="ECO:0000256" key="2">
    <source>
        <dbReference type="SAM" id="Phobius"/>
    </source>
</evidence>
<dbReference type="InterPro" id="IPR052843">
    <property type="entry name" value="ER_body_metal_sequester"/>
</dbReference>
<keyword evidence="2" id="KW-1133">Transmembrane helix</keyword>
<dbReference type="PANTHER" id="PTHR38937">
    <property type="entry name" value="MEMBRANE PROTEIN OF ER BODY-LIKE PROTEIN"/>
    <property type="match status" value="1"/>
</dbReference>
<dbReference type="Proteomes" id="UP000030689">
    <property type="component" value="Unassembled WGS sequence"/>
</dbReference>